<dbReference type="InterPro" id="IPR007684">
    <property type="entry name" value="Znf_Ogr/Delta"/>
</dbReference>
<dbReference type="RefSeq" id="WP_049102754.1">
    <property type="nucleotide sequence ID" value="NZ_CP062916.1"/>
</dbReference>
<sequence>MAIKCPFCQSISHGRSSLYESNTVKKTYYQCQNLECSCTFTALEAVHTIITRPQKEGESLDSPDQHYQQEPADKLPRTLNRYGSSSKLSSRQQVPA</sequence>
<dbReference type="Pfam" id="PF04606">
    <property type="entry name" value="Ogr_Delta"/>
    <property type="match status" value="1"/>
</dbReference>
<evidence type="ECO:0000313" key="4">
    <source>
        <dbReference type="Proteomes" id="UP000594500"/>
    </source>
</evidence>
<organism evidence="3 4">
    <name type="scientific">Raoultella terrigena</name>
    <name type="common">Klebsiella terrigena</name>
    <dbReference type="NCBI Taxonomy" id="577"/>
    <lineage>
        <taxon>Bacteria</taxon>
        <taxon>Pseudomonadati</taxon>
        <taxon>Pseudomonadota</taxon>
        <taxon>Gammaproteobacteria</taxon>
        <taxon>Enterobacterales</taxon>
        <taxon>Enterobacteriaceae</taxon>
        <taxon>Klebsiella/Raoultella group</taxon>
        <taxon>Raoultella</taxon>
    </lineage>
</organism>
<dbReference type="EMBL" id="CP062916">
    <property type="protein sequence ID" value="QPF09913.1"/>
    <property type="molecule type" value="Genomic_DNA"/>
</dbReference>
<dbReference type="Proteomes" id="UP000594500">
    <property type="component" value="Chromosome"/>
</dbReference>
<dbReference type="AlphaFoldDB" id="A0AAP9XSJ9"/>
<evidence type="ECO:0000259" key="2">
    <source>
        <dbReference type="Pfam" id="PF04606"/>
    </source>
</evidence>
<gene>
    <name evidence="3" type="ORF">IMO34_05705</name>
</gene>
<feature type="region of interest" description="Disordered" evidence="1">
    <location>
        <begin position="54"/>
        <end position="96"/>
    </location>
</feature>
<accession>A0AAP9XSJ9</accession>
<feature type="domain" description="Zinc finger Ogr/Delta-type" evidence="2">
    <location>
        <begin position="4"/>
        <end position="49"/>
    </location>
</feature>
<evidence type="ECO:0000256" key="1">
    <source>
        <dbReference type="SAM" id="MobiDB-lite"/>
    </source>
</evidence>
<name>A0AAP9XSJ9_RAOTE</name>
<reference evidence="3 4" key="1">
    <citation type="submission" date="2020-10" db="EMBL/GenBank/DDBJ databases">
        <title>Resistance determinants and their genetic context in bacteria from a longitudinal study of pigs reared under conventional and antibiotic-free husbandry practices.</title>
        <authorList>
            <person name="Poulin-Laprade D."/>
            <person name="Brouard J.-S."/>
            <person name="Gagnon N."/>
            <person name="Turcotte A."/>
            <person name="Langlois A."/>
            <person name="Matte J.J."/>
            <person name="Carrillo C.D."/>
            <person name="Zaheer R."/>
            <person name="McAllister T."/>
            <person name="Topp E."/>
            <person name="Talbot G."/>
        </authorList>
    </citation>
    <scope>NUCLEOTIDE SEQUENCE [LARGE SCALE GENOMIC DNA]</scope>
    <source>
        <strain evidence="3 4">Res13-Abat-PEB01-P1-04-A</strain>
    </source>
</reference>
<evidence type="ECO:0000313" key="3">
    <source>
        <dbReference type="EMBL" id="QPF09913.1"/>
    </source>
</evidence>
<feature type="compositionally biased region" description="Polar residues" evidence="1">
    <location>
        <begin position="81"/>
        <end position="96"/>
    </location>
</feature>
<protein>
    <submittedName>
        <fullName evidence="3">Ogr/Delta-like zinc finger family protein</fullName>
    </submittedName>
</protein>
<proteinExistence type="predicted"/>